<evidence type="ECO:0000313" key="1">
    <source>
        <dbReference type="EMBL" id="JAH15617.1"/>
    </source>
</evidence>
<name>A0A0E9QGI9_ANGAN</name>
<organism evidence="1">
    <name type="scientific">Anguilla anguilla</name>
    <name type="common">European freshwater eel</name>
    <name type="synonym">Muraena anguilla</name>
    <dbReference type="NCBI Taxonomy" id="7936"/>
    <lineage>
        <taxon>Eukaryota</taxon>
        <taxon>Metazoa</taxon>
        <taxon>Chordata</taxon>
        <taxon>Craniata</taxon>
        <taxon>Vertebrata</taxon>
        <taxon>Euteleostomi</taxon>
        <taxon>Actinopterygii</taxon>
        <taxon>Neopterygii</taxon>
        <taxon>Teleostei</taxon>
        <taxon>Anguilliformes</taxon>
        <taxon>Anguillidae</taxon>
        <taxon>Anguilla</taxon>
    </lineage>
</organism>
<accession>A0A0E9QGI9</accession>
<protein>
    <submittedName>
        <fullName evidence="1">Uncharacterized protein</fullName>
    </submittedName>
</protein>
<dbReference type="EMBL" id="GBXM01092960">
    <property type="protein sequence ID" value="JAH15617.1"/>
    <property type="molecule type" value="Transcribed_RNA"/>
</dbReference>
<proteinExistence type="predicted"/>
<reference evidence="1" key="2">
    <citation type="journal article" date="2015" name="Fish Shellfish Immunol.">
        <title>Early steps in the European eel (Anguilla anguilla)-Vibrio vulnificus interaction in the gills: Role of the RtxA13 toxin.</title>
        <authorList>
            <person name="Callol A."/>
            <person name="Pajuelo D."/>
            <person name="Ebbesson L."/>
            <person name="Teles M."/>
            <person name="MacKenzie S."/>
            <person name="Amaro C."/>
        </authorList>
    </citation>
    <scope>NUCLEOTIDE SEQUENCE</scope>
</reference>
<reference evidence="1" key="1">
    <citation type="submission" date="2014-11" db="EMBL/GenBank/DDBJ databases">
        <authorList>
            <person name="Amaro Gonzalez C."/>
        </authorList>
    </citation>
    <scope>NUCLEOTIDE SEQUENCE</scope>
</reference>
<sequence>MVYSNMQSPCNGMNGKRVSIWQLYANTQMMQ</sequence>
<dbReference type="AlphaFoldDB" id="A0A0E9QGI9"/>